<protein>
    <recommendedName>
        <fullName evidence="3">DUF600 family protein</fullName>
    </recommendedName>
</protein>
<reference evidence="1" key="1">
    <citation type="journal article" date="2014" name="Int. J. Syst. Evol. Microbiol.">
        <title>Complete genome sequence of Corynebacterium casei LMG S-19264T (=DSM 44701T), isolated from a smear-ripened cheese.</title>
        <authorList>
            <consortium name="US DOE Joint Genome Institute (JGI-PGF)"/>
            <person name="Walter F."/>
            <person name="Albersmeier A."/>
            <person name="Kalinowski J."/>
            <person name="Ruckert C."/>
        </authorList>
    </citation>
    <scope>NUCLEOTIDE SEQUENCE</scope>
    <source>
        <strain evidence="1">CGMCC 1.15179</strain>
    </source>
</reference>
<sequence length="159" mass="18871">MVPETVKANIERVLVENKEEVVKKLKNLFEYPLHPDTRILLFEVQGDSGIFGIQISQFKYLDEEIQYNAKGEFIGSAIVDFGFDFFEYIPRYVYKQDIDTEIEFSKYAEERMYEWLADCFEEAGGKKFPIKCCVHFHDTGEGFDLHDRQWKDLEDFENH</sequence>
<reference evidence="1" key="2">
    <citation type="submission" date="2020-09" db="EMBL/GenBank/DDBJ databases">
        <authorList>
            <person name="Sun Q."/>
            <person name="Zhou Y."/>
        </authorList>
    </citation>
    <scope>NUCLEOTIDE SEQUENCE</scope>
    <source>
        <strain evidence="1">CGMCC 1.15179</strain>
    </source>
</reference>
<gene>
    <name evidence="1" type="ORF">GCM10011571_16950</name>
</gene>
<comment type="caution">
    <text evidence="1">The sequence shown here is derived from an EMBL/GenBank/DDBJ whole genome shotgun (WGS) entry which is preliminary data.</text>
</comment>
<evidence type="ECO:0000313" key="2">
    <source>
        <dbReference type="Proteomes" id="UP000625210"/>
    </source>
</evidence>
<dbReference type="Proteomes" id="UP000625210">
    <property type="component" value="Unassembled WGS sequence"/>
</dbReference>
<dbReference type="EMBL" id="BMHQ01000005">
    <property type="protein sequence ID" value="GGE15945.1"/>
    <property type="molecule type" value="Genomic_DNA"/>
</dbReference>
<organism evidence="1 2">
    <name type="scientific">Marinithermofilum abyssi</name>
    <dbReference type="NCBI Taxonomy" id="1571185"/>
    <lineage>
        <taxon>Bacteria</taxon>
        <taxon>Bacillati</taxon>
        <taxon>Bacillota</taxon>
        <taxon>Bacilli</taxon>
        <taxon>Bacillales</taxon>
        <taxon>Thermoactinomycetaceae</taxon>
        <taxon>Marinithermofilum</taxon>
    </lineage>
</organism>
<evidence type="ECO:0008006" key="3">
    <source>
        <dbReference type="Google" id="ProtNLM"/>
    </source>
</evidence>
<dbReference type="AlphaFoldDB" id="A0A8J2YAL6"/>
<keyword evidence="2" id="KW-1185">Reference proteome</keyword>
<name>A0A8J2YAL6_9BACL</name>
<dbReference type="RefSeq" id="WP_188647449.1">
    <property type="nucleotide sequence ID" value="NZ_BMHQ01000005.1"/>
</dbReference>
<evidence type="ECO:0000313" key="1">
    <source>
        <dbReference type="EMBL" id="GGE15945.1"/>
    </source>
</evidence>
<accession>A0A8J2YAL6</accession>
<proteinExistence type="predicted"/>